<keyword evidence="2" id="KW-0378">Hydrolase</keyword>
<proteinExistence type="predicted"/>
<keyword evidence="1" id="KW-0472">Membrane</keyword>
<accession>A0ABX2E001</accession>
<reference evidence="2 3" key="1">
    <citation type="submission" date="2020-05" db="EMBL/GenBank/DDBJ databases">
        <title>Paenibacillus glebae, sp. nov., Paenibacillus humi sp. nov., Paenibacillus pedi sp. nov., Paenibacillus terrestris sp. nov. and Paenibacillus terricola sp. nov., isolated from a forest top soil sample.</title>
        <authorList>
            <person name="Qi S."/>
            <person name="Carlier A."/>
            <person name="Cnockaert M."/>
            <person name="Vandamme P."/>
        </authorList>
    </citation>
    <scope>NUCLEOTIDE SEQUENCE [LARGE SCALE GENOMIC DNA]</scope>
    <source>
        <strain evidence="2 3">LMG 29502</strain>
    </source>
</reference>
<sequence>MTTKSNLLAVWIMFGVFLLLFILNFGIHSDNPMPTARMWLLLGVWAFLISLVLLIKNKLPLKRQILISLLLALAVAAAYINLSLFSMIEVSIITLFASLAVFSTFNRYNSLKLVFLNTASKKSVAVSLLTGIAVGVLLGIINLMLSGSSLDGYSIRLAYFKVALSPAIYEEIALRALFYALCLSMLHGKIETRAQKFTVWFMMIIPHVLVHTPDSFINGGIIPGIVTILMYVILFGLPFAVLQRKRDLTSAMLAHGIVDVIRFCFMGLPY</sequence>
<keyword evidence="3" id="KW-1185">Reference proteome</keyword>
<evidence type="ECO:0000313" key="2">
    <source>
        <dbReference type="EMBL" id="NQX49653.1"/>
    </source>
</evidence>
<feature type="transmembrane region" description="Helical" evidence="1">
    <location>
        <begin position="88"/>
        <end position="105"/>
    </location>
</feature>
<keyword evidence="1" id="KW-0812">Transmembrane</keyword>
<keyword evidence="2" id="KW-0645">Protease</keyword>
<dbReference type="GO" id="GO:0008237">
    <property type="term" value="F:metallopeptidase activity"/>
    <property type="evidence" value="ECO:0007669"/>
    <property type="project" value="UniProtKB-KW"/>
</dbReference>
<dbReference type="Proteomes" id="UP000711047">
    <property type="component" value="Unassembled WGS sequence"/>
</dbReference>
<evidence type="ECO:0000256" key="1">
    <source>
        <dbReference type="SAM" id="Phobius"/>
    </source>
</evidence>
<evidence type="ECO:0000313" key="3">
    <source>
        <dbReference type="Proteomes" id="UP000711047"/>
    </source>
</evidence>
<protein>
    <submittedName>
        <fullName evidence="2">CPBP family intramembrane metalloprotease</fullName>
    </submittedName>
</protein>
<dbReference type="RefSeq" id="WP_173140887.1">
    <property type="nucleotide sequence ID" value="NZ_JABMKX010000029.1"/>
</dbReference>
<feature type="transmembrane region" description="Helical" evidence="1">
    <location>
        <begin position="65"/>
        <end position="82"/>
    </location>
</feature>
<comment type="caution">
    <text evidence="2">The sequence shown here is derived from an EMBL/GenBank/DDBJ whole genome shotgun (WGS) entry which is preliminary data.</text>
</comment>
<feature type="transmembrane region" description="Helical" evidence="1">
    <location>
        <begin position="39"/>
        <end position="56"/>
    </location>
</feature>
<dbReference type="EMBL" id="JABMKX010000029">
    <property type="protein sequence ID" value="NQX49653.1"/>
    <property type="molecule type" value="Genomic_DNA"/>
</dbReference>
<feature type="transmembrane region" description="Helical" evidence="1">
    <location>
        <begin position="216"/>
        <end position="242"/>
    </location>
</feature>
<keyword evidence="2" id="KW-0482">Metalloprotease</keyword>
<gene>
    <name evidence="2" type="ORF">HQN87_30595</name>
</gene>
<name>A0ABX2E001_9BACL</name>
<feature type="transmembrane region" description="Helical" evidence="1">
    <location>
        <begin position="126"/>
        <end position="145"/>
    </location>
</feature>
<feature type="transmembrane region" description="Helical" evidence="1">
    <location>
        <begin position="7"/>
        <end position="27"/>
    </location>
</feature>
<keyword evidence="1" id="KW-1133">Transmembrane helix</keyword>
<organism evidence="2 3">
    <name type="scientific">Paenibacillus tritici</name>
    <dbReference type="NCBI Taxonomy" id="1873425"/>
    <lineage>
        <taxon>Bacteria</taxon>
        <taxon>Bacillati</taxon>
        <taxon>Bacillota</taxon>
        <taxon>Bacilli</taxon>
        <taxon>Bacillales</taxon>
        <taxon>Paenibacillaceae</taxon>
        <taxon>Paenibacillus</taxon>
    </lineage>
</organism>